<keyword evidence="4" id="KW-0472">Membrane</keyword>
<dbReference type="InterPro" id="IPR012919">
    <property type="entry name" value="SUN_dom"/>
</dbReference>
<keyword evidence="5" id="KW-0175">Coiled coil</keyword>
<keyword evidence="3" id="KW-1133">Transmembrane helix</keyword>
<keyword evidence="9" id="KW-1185">Reference proteome</keyword>
<comment type="subcellular location">
    <subcellularLocation>
        <location evidence="1">Membrane</location>
    </subcellularLocation>
</comment>
<feature type="compositionally biased region" description="Basic and acidic residues" evidence="6">
    <location>
        <begin position="288"/>
        <end position="302"/>
    </location>
</feature>
<evidence type="ECO:0000256" key="2">
    <source>
        <dbReference type="ARBA" id="ARBA00022692"/>
    </source>
</evidence>
<dbReference type="STRING" id="5364.A0A5C3MQX4"/>
<dbReference type="AlphaFoldDB" id="A0A5C3MQX4"/>
<sequence>MSFSGTPLGQGRRLDHYSFLNKPRPKSLQKDPNSPPKQSHLIPTSNGARVSKSASRESHLGAEEDDSSEPALVRFARLKQRESTSAGPGVNPEKWAVRDTSVNVATAFRQAATSDMPPVAHDPNAAWASGRTRTNLPRSTSVEYEKETQSTTSRRLAAPPSRLAPPRPSQPARRPISKQSSIRHIPASDGEEEELNRNSRAKSPFEQAVDLTKRALAPATFYLRQRSQEPQDISGDAQNRRNGDSSHSYDYSAEEREFLNQTNSNGTQKPLSTASARRAQQTNRKNRMSSDNKAYRPSHSDLELSDEEGLSDDGKTRRRKKKKKEPTGGPLRTLPVTSYDKRRKRKGGKAGGEDGGEEDESEESGSDEMTASQQRAAPYSRPPTSRASARGGSAPPQPEPYDSGFVDTSMDVEQGLDSIPEQDEYPPELDESYYSDVPVRSGFSVGALLGKVVYFVTRGLRGTLQVVLRLVGLMAILLGRIIGTVIDVVVRQPLRLLSHADLAGLRKLSAYAVAAGLVYALWRNASSLSWPSHQPRHFEAPGVPAADLAELSARLQTIENVLSGLSLDYERAQAKLDSESRMQAELVGRFGDMETRMKKESSRMLETENQFRSTASRGLQAVREEIAALQAQMEEKAGMAVPVGPSADDEARAKLRELEERLGGVEGGVREAIESAKSSVKVSGSGSGWWNKLASGTSTGSSLIIKSSDGQDVTSLLADLVDTAVSRFSKDIIARPDFAMYSAGASVIPSLTSDTYELKPHTRLGKVAGWVTGRGYAMGPPPVTALHHELHAGRCWPFAGSQGQLGVMLAYPVYISDVTIDHVAKEVAFDMASAPRNMELWGLIDGMDNVRRIREWQAEKARRSEMARLEAEAHDVALPEDDEPAYPPGLERDRFIRIANFTYDIDAANNIQTFPVSQEIRDLGVDFGVVVLTIKDNWGMDDYTCLYRLRVHGDRLDSNLPTDSYDQV</sequence>
<evidence type="ECO:0000259" key="7">
    <source>
        <dbReference type="PROSITE" id="PS51469"/>
    </source>
</evidence>
<feature type="compositionally biased region" description="Polar residues" evidence="6">
    <location>
        <begin position="131"/>
        <end position="142"/>
    </location>
</feature>
<evidence type="ECO:0000256" key="3">
    <source>
        <dbReference type="ARBA" id="ARBA00022989"/>
    </source>
</evidence>
<organism evidence="8 9">
    <name type="scientific">Heliocybe sulcata</name>
    <dbReference type="NCBI Taxonomy" id="5364"/>
    <lineage>
        <taxon>Eukaryota</taxon>
        <taxon>Fungi</taxon>
        <taxon>Dikarya</taxon>
        <taxon>Basidiomycota</taxon>
        <taxon>Agaricomycotina</taxon>
        <taxon>Agaricomycetes</taxon>
        <taxon>Gloeophyllales</taxon>
        <taxon>Gloeophyllaceae</taxon>
        <taxon>Heliocybe</taxon>
    </lineage>
</organism>
<dbReference type="Gene3D" id="2.60.120.260">
    <property type="entry name" value="Galactose-binding domain-like"/>
    <property type="match status" value="1"/>
</dbReference>
<dbReference type="Proteomes" id="UP000305948">
    <property type="component" value="Unassembled WGS sequence"/>
</dbReference>
<evidence type="ECO:0000313" key="9">
    <source>
        <dbReference type="Proteomes" id="UP000305948"/>
    </source>
</evidence>
<evidence type="ECO:0000256" key="4">
    <source>
        <dbReference type="ARBA" id="ARBA00023136"/>
    </source>
</evidence>
<dbReference type="PROSITE" id="PS51469">
    <property type="entry name" value="SUN"/>
    <property type="match status" value="1"/>
</dbReference>
<accession>A0A5C3MQX4</accession>
<feature type="region of interest" description="Disordered" evidence="6">
    <location>
        <begin position="1"/>
        <end position="408"/>
    </location>
</feature>
<dbReference type="Pfam" id="PF07738">
    <property type="entry name" value="Sad1_UNC"/>
    <property type="match status" value="2"/>
</dbReference>
<dbReference type="EMBL" id="ML213522">
    <property type="protein sequence ID" value="TFK47684.1"/>
    <property type="molecule type" value="Genomic_DNA"/>
</dbReference>
<evidence type="ECO:0000256" key="1">
    <source>
        <dbReference type="ARBA" id="ARBA00004370"/>
    </source>
</evidence>
<dbReference type="PANTHER" id="PTHR12911">
    <property type="entry name" value="SAD1/UNC-84-LIKE PROTEIN-RELATED"/>
    <property type="match status" value="1"/>
</dbReference>
<evidence type="ECO:0000256" key="5">
    <source>
        <dbReference type="SAM" id="Coils"/>
    </source>
</evidence>
<keyword evidence="2" id="KW-0812">Transmembrane</keyword>
<dbReference type="GO" id="GO:0043495">
    <property type="term" value="F:protein-membrane adaptor activity"/>
    <property type="evidence" value="ECO:0007669"/>
    <property type="project" value="TreeGrafter"/>
</dbReference>
<feature type="coiled-coil region" evidence="5">
    <location>
        <begin position="548"/>
        <end position="575"/>
    </location>
</feature>
<feature type="compositionally biased region" description="Polar residues" evidence="6">
    <location>
        <begin position="259"/>
        <end position="283"/>
    </location>
</feature>
<dbReference type="OrthoDB" id="342281at2759"/>
<name>A0A5C3MQX4_9AGAM</name>
<feature type="compositionally biased region" description="Acidic residues" evidence="6">
    <location>
        <begin position="354"/>
        <end position="366"/>
    </location>
</feature>
<proteinExistence type="predicted"/>
<feature type="domain" description="SUN" evidence="7">
    <location>
        <begin position="744"/>
        <end position="956"/>
    </location>
</feature>
<gene>
    <name evidence="8" type="ORF">OE88DRAFT_1665240</name>
</gene>
<evidence type="ECO:0000256" key="6">
    <source>
        <dbReference type="SAM" id="MobiDB-lite"/>
    </source>
</evidence>
<reference evidence="8 9" key="1">
    <citation type="journal article" date="2019" name="Nat. Ecol. Evol.">
        <title>Megaphylogeny resolves global patterns of mushroom evolution.</title>
        <authorList>
            <person name="Varga T."/>
            <person name="Krizsan K."/>
            <person name="Foldi C."/>
            <person name="Dima B."/>
            <person name="Sanchez-Garcia M."/>
            <person name="Sanchez-Ramirez S."/>
            <person name="Szollosi G.J."/>
            <person name="Szarkandi J.G."/>
            <person name="Papp V."/>
            <person name="Albert L."/>
            <person name="Andreopoulos W."/>
            <person name="Angelini C."/>
            <person name="Antonin V."/>
            <person name="Barry K.W."/>
            <person name="Bougher N.L."/>
            <person name="Buchanan P."/>
            <person name="Buyck B."/>
            <person name="Bense V."/>
            <person name="Catcheside P."/>
            <person name="Chovatia M."/>
            <person name="Cooper J."/>
            <person name="Damon W."/>
            <person name="Desjardin D."/>
            <person name="Finy P."/>
            <person name="Geml J."/>
            <person name="Haridas S."/>
            <person name="Hughes K."/>
            <person name="Justo A."/>
            <person name="Karasinski D."/>
            <person name="Kautmanova I."/>
            <person name="Kiss B."/>
            <person name="Kocsube S."/>
            <person name="Kotiranta H."/>
            <person name="LaButti K.M."/>
            <person name="Lechner B.E."/>
            <person name="Liimatainen K."/>
            <person name="Lipzen A."/>
            <person name="Lukacs Z."/>
            <person name="Mihaltcheva S."/>
            <person name="Morgado L.N."/>
            <person name="Niskanen T."/>
            <person name="Noordeloos M.E."/>
            <person name="Ohm R.A."/>
            <person name="Ortiz-Santana B."/>
            <person name="Ovrebo C."/>
            <person name="Racz N."/>
            <person name="Riley R."/>
            <person name="Savchenko A."/>
            <person name="Shiryaev A."/>
            <person name="Soop K."/>
            <person name="Spirin V."/>
            <person name="Szebenyi C."/>
            <person name="Tomsovsky M."/>
            <person name="Tulloss R.E."/>
            <person name="Uehling J."/>
            <person name="Grigoriev I.V."/>
            <person name="Vagvolgyi C."/>
            <person name="Papp T."/>
            <person name="Martin F.M."/>
            <person name="Miettinen O."/>
            <person name="Hibbett D.S."/>
            <person name="Nagy L.G."/>
        </authorList>
    </citation>
    <scope>NUCLEOTIDE SEQUENCE [LARGE SCALE GENOMIC DNA]</scope>
    <source>
        <strain evidence="8 9">OMC1185</strain>
    </source>
</reference>
<dbReference type="PANTHER" id="PTHR12911:SF8">
    <property type="entry name" value="KLAROID PROTEIN-RELATED"/>
    <property type="match status" value="1"/>
</dbReference>
<dbReference type="GO" id="GO:0034993">
    <property type="term" value="C:meiotic nuclear membrane microtubule tethering complex"/>
    <property type="evidence" value="ECO:0007669"/>
    <property type="project" value="TreeGrafter"/>
</dbReference>
<dbReference type="InterPro" id="IPR045119">
    <property type="entry name" value="SUN1-5"/>
</dbReference>
<evidence type="ECO:0000313" key="8">
    <source>
        <dbReference type="EMBL" id="TFK47684.1"/>
    </source>
</evidence>
<protein>
    <recommendedName>
        <fullName evidence="7">SUN domain-containing protein</fullName>
    </recommendedName>
</protein>